<organism evidence="2 3">
    <name type="scientific">Schizophyllum amplum</name>
    <dbReference type="NCBI Taxonomy" id="97359"/>
    <lineage>
        <taxon>Eukaryota</taxon>
        <taxon>Fungi</taxon>
        <taxon>Dikarya</taxon>
        <taxon>Basidiomycota</taxon>
        <taxon>Agaricomycotina</taxon>
        <taxon>Agaricomycetes</taxon>
        <taxon>Agaricomycetidae</taxon>
        <taxon>Agaricales</taxon>
        <taxon>Schizophyllaceae</taxon>
        <taxon>Schizophyllum</taxon>
    </lineage>
</organism>
<dbReference type="AlphaFoldDB" id="A0A550C8R1"/>
<feature type="region of interest" description="Disordered" evidence="1">
    <location>
        <begin position="293"/>
        <end position="373"/>
    </location>
</feature>
<feature type="region of interest" description="Disordered" evidence="1">
    <location>
        <begin position="237"/>
        <end position="258"/>
    </location>
</feature>
<accession>A0A550C8R1</accession>
<feature type="compositionally biased region" description="Basic residues" evidence="1">
    <location>
        <begin position="350"/>
        <end position="359"/>
    </location>
</feature>
<evidence type="ECO:0000256" key="1">
    <source>
        <dbReference type="SAM" id="MobiDB-lite"/>
    </source>
</evidence>
<evidence type="ECO:0008006" key="4">
    <source>
        <dbReference type="Google" id="ProtNLM"/>
    </source>
</evidence>
<name>A0A550C8R1_9AGAR</name>
<feature type="region of interest" description="Disordered" evidence="1">
    <location>
        <begin position="63"/>
        <end position="155"/>
    </location>
</feature>
<feature type="compositionally biased region" description="Low complexity" evidence="1">
    <location>
        <begin position="320"/>
        <end position="337"/>
    </location>
</feature>
<protein>
    <recommendedName>
        <fullName evidence="4">Zn(2)-C6 fungal-type domain-containing protein</fullName>
    </recommendedName>
</protein>
<keyword evidence="3" id="KW-1185">Reference proteome</keyword>
<feature type="compositionally biased region" description="Low complexity" evidence="1">
    <location>
        <begin position="71"/>
        <end position="92"/>
    </location>
</feature>
<dbReference type="Proteomes" id="UP000320762">
    <property type="component" value="Unassembled WGS sequence"/>
</dbReference>
<sequence>MSSPMSEQEYKQALAVWARIAKTPDEHRRSQMLAGVLPQLQSLVRAAEDKGDWSTAVNVSAALPEVPMPAPSRVAPSPVPSAASGRAPSARSGSRRRGASSSVRKASLSPPVTVKKEKGAAKRKMVVESEEEDGSDGEVGDGDEDGQGDEELGEEDEVAAEALGPYANNPPCPTCHAKKEACVSLKPGIACVYCRQHKTPCTFTARPRNKAAAVVAAIPAALPAADVTPKATRGAAKRPAATMLAPPIPSQPGTTDPATAAALDRIAGAIMELTAEVREGRLAREREQVAVPLAAGGSGWPGITEKWGPPPTESGPSGQASSVRGSSARGSVRGSVAPDDRSESEPVQRGAKRPRRGKRAGTESAEDRMEEGE</sequence>
<evidence type="ECO:0000313" key="2">
    <source>
        <dbReference type="EMBL" id="TRM61183.1"/>
    </source>
</evidence>
<comment type="caution">
    <text evidence="2">The sequence shown here is derived from an EMBL/GenBank/DDBJ whole genome shotgun (WGS) entry which is preliminary data.</text>
</comment>
<dbReference type="EMBL" id="VDMD01000018">
    <property type="protein sequence ID" value="TRM61183.1"/>
    <property type="molecule type" value="Genomic_DNA"/>
</dbReference>
<reference evidence="2 3" key="1">
    <citation type="journal article" date="2019" name="New Phytol.">
        <title>Comparative genomics reveals unique wood-decay strategies and fruiting body development in the Schizophyllaceae.</title>
        <authorList>
            <person name="Almasi E."/>
            <person name="Sahu N."/>
            <person name="Krizsan K."/>
            <person name="Balint B."/>
            <person name="Kovacs G.M."/>
            <person name="Kiss B."/>
            <person name="Cseklye J."/>
            <person name="Drula E."/>
            <person name="Henrissat B."/>
            <person name="Nagy I."/>
            <person name="Chovatia M."/>
            <person name="Adam C."/>
            <person name="LaButti K."/>
            <person name="Lipzen A."/>
            <person name="Riley R."/>
            <person name="Grigoriev I.V."/>
            <person name="Nagy L.G."/>
        </authorList>
    </citation>
    <scope>NUCLEOTIDE SEQUENCE [LARGE SCALE GENOMIC DNA]</scope>
    <source>
        <strain evidence="2 3">NL-1724</strain>
    </source>
</reference>
<proteinExistence type="predicted"/>
<feature type="compositionally biased region" description="Acidic residues" evidence="1">
    <location>
        <begin position="128"/>
        <end position="155"/>
    </location>
</feature>
<evidence type="ECO:0000313" key="3">
    <source>
        <dbReference type="Proteomes" id="UP000320762"/>
    </source>
</evidence>
<gene>
    <name evidence="2" type="ORF">BD626DRAFT_632068</name>
</gene>